<reference evidence="4" key="1">
    <citation type="journal article" date="2014" name="Int. J. Syst. Evol. Microbiol.">
        <title>Complete genome sequence of Corynebacterium casei LMG S-19264T (=DSM 44701T), isolated from a smear-ripened cheese.</title>
        <authorList>
            <consortium name="US DOE Joint Genome Institute (JGI-PGF)"/>
            <person name="Walter F."/>
            <person name="Albersmeier A."/>
            <person name="Kalinowski J."/>
            <person name="Ruckert C."/>
        </authorList>
    </citation>
    <scope>NUCLEOTIDE SEQUENCE</scope>
    <source>
        <strain evidence="4">KCTC 12988</strain>
    </source>
</reference>
<keyword evidence="5" id="KW-1185">Reference proteome</keyword>
<accession>A0A918WMV6</accession>
<dbReference type="PIRSF" id="PIRSF000451">
    <property type="entry name" value="PKS_III"/>
    <property type="match status" value="1"/>
</dbReference>
<organism evidence="4 5">
    <name type="scientific">Roseibacillus persicicus</name>
    <dbReference type="NCBI Taxonomy" id="454148"/>
    <lineage>
        <taxon>Bacteria</taxon>
        <taxon>Pseudomonadati</taxon>
        <taxon>Verrucomicrobiota</taxon>
        <taxon>Verrucomicrobiia</taxon>
        <taxon>Verrucomicrobiales</taxon>
        <taxon>Verrucomicrobiaceae</taxon>
        <taxon>Roseibacillus</taxon>
    </lineage>
</organism>
<dbReference type="SUPFAM" id="SSF53901">
    <property type="entry name" value="Thiolase-like"/>
    <property type="match status" value="2"/>
</dbReference>
<protein>
    <submittedName>
        <fullName evidence="4">Alpha-pyrone synthesis polyketide synthase-like Pks11</fullName>
    </submittedName>
</protein>
<dbReference type="InterPro" id="IPR016039">
    <property type="entry name" value="Thiolase-like"/>
</dbReference>
<dbReference type="Pfam" id="PF00195">
    <property type="entry name" value="Chal_sti_synt_N"/>
    <property type="match status" value="1"/>
</dbReference>
<dbReference type="InterPro" id="IPR011141">
    <property type="entry name" value="Polyketide_synthase_type-III"/>
</dbReference>
<feature type="domain" description="Chalcone/stilbene synthase N-terminal" evidence="3">
    <location>
        <begin position="6"/>
        <end position="200"/>
    </location>
</feature>
<evidence type="ECO:0000256" key="2">
    <source>
        <dbReference type="PIRSR" id="PIRSR000451-1"/>
    </source>
</evidence>
<keyword evidence="1" id="KW-0808">Transferase</keyword>
<dbReference type="AlphaFoldDB" id="A0A918WMV6"/>
<dbReference type="GO" id="GO:0016747">
    <property type="term" value="F:acyltransferase activity, transferring groups other than amino-acyl groups"/>
    <property type="evidence" value="ECO:0007669"/>
    <property type="project" value="InterPro"/>
</dbReference>
<feature type="active site" description="Acyl-thioester intermediate" evidence="2">
    <location>
        <position position="143"/>
    </location>
</feature>
<sequence>MMFLQSVAKATPPHVYEQEEVWHRIREAEGVRSLQPRSYSLLEKVLCGDSGISRRSFVLPDPLELFSMGAEELNNHYEREAPRLGVASLRKALDQAGVKASELDALFVCSCTGYLCPGLSSYLAEQAGLSKTAFLQDVNGFGCGAAIPMFRAAQGFLSANPDAVVATVAVEACSLAFFMNDEPGVLISTALFGDASASAIWSGAGRAREGQWQAGRFATQHEPAQREKIRFVNSGGFLKNQLHRTVPKLAGEAVAKLWAQRSGDPDAVLSHSGGRDVVEVVEGVVSHDLPETRAVMRDFGNCSSPSVMMGLETRLLDAPDSDLHYWMTAFGAGFSAHCCELSRRG</sequence>
<dbReference type="Gene3D" id="3.40.47.10">
    <property type="match status" value="2"/>
</dbReference>
<proteinExistence type="predicted"/>
<evidence type="ECO:0000259" key="3">
    <source>
        <dbReference type="Pfam" id="PF00195"/>
    </source>
</evidence>
<dbReference type="PANTHER" id="PTHR11877">
    <property type="entry name" value="HYDROXYMETHYLGLUTARYL-COA SYNTHASE"/>
    <property type="match status" value="1"/>
</dbReference>
<dbReference type="PANTHER" id="PTHR11877:SF46">
    <property type="entry name" value="TYPE III POLYKETIDE SYNTHASE A"/>
    <property type="match status" value="1"/>
</dbReference>
<dbReference type="EMBL" id="BMXI01000011">
    <property type="protein sequence ID" value="GHC57882.1"/>
    <property type="molecule type" value="Genomic_DNA"/>
</dbReference>
<name>A0A918WMV6_9BACT</name>
<gene>
    <name evidence="4" type="primary">pks11</name>
    <name evidence="4" type="ORF">GCM10007100_25930</name>
</gene>
<dbReference type="RefSeq" id="WP_229809515.1">
    <property type="nucleotide sequence ID" value="NZ_BMXI01000011.1"/>
</dbReference>
<dbReference type="InterPro" id="IPR001099">
    <property type="entry name" value="Chalcone/stilbene_synt_N"/>
</dbReference>
<comment type="caution">
    <text evidence="4">The sequence shown here is derived from an EMBL/GenBank/DDBJ whole genome shotgun (WGS) entry which is preliminary data.</text>
</comment>
<evidence type="ECO:0000313" key="4">
    <source>
        <dbReference type="EMBL" id="GHC57882.1"/>
    </source>
</evidence>
<reference evidence="4" key="2">
    <citation type="submission" date="2020-09" db="EMBL/GenBank/DDBJ databases">
        <authorList>
            <person name="Sun Q."/>
            <person name="Kim S."/>
        </authorList>
    </citation>
    <scope>NUCLEOTIDE SEQUENCE</scope>
    <source>
        <strain evidence="4">KCTC 12988</strain>
    </source>
</reference>
<dbReference type="Proteomes" id="UP000644507">
    <property type="component" value="Unassembled WGS sequence"/>
</dbReference>
<evidence type="ECO:0000256" key="1">
    <source>
        <dbReference type="ARBA" id="ARBA00022679"/>
    </source>
</evidence>
<dbReference type="GO" id="GO:0030639">
    <property type="term" value="P:polyketide biosynthetic process"/>
    <property type="evidence" value="ECO:0007669"/>
    <property type="project" value="TreeGrafter"/>
</dbReference>
<evidence type="ECO:0000313" key="5">
    <source>
        <dbReference type="Proteomes" id="UP000644507"/>
    </source>
</evidence>